<dbReference type="AlphaFoldDB" id="A0A2W1JNS6"/>
<dbReference type="OrthoDB" id="444941at2"/>
<dbReference type="InterPro" id="IPR007890">
    <property type="entry name" value="CHASE2"/>
</dbReference>
<comment type="caution">
    <text evidence="4">The sequence shown here is derived from an EMBL/GenBank/DDBJ whole genome shotgun (WGS) entry which is preliminary data.</text>
</comment>
<keyword evidence="5" id="KW-1185">Reference proteome</keyword>
<evidence type="ECO:0000313" key="4">
    <source>
        <dbReference type="EMBL" id="PZD74998.1"/>
    </source>
</evidence>
<organism evidence="4 5">
    <name type="scientific">Acaryochloris thomasi RCC1774</name>
    <dbReference type="NCBI Taxonomy" id="1764569"/>
    <lineage>
        <taxon>Bacteria</taxon>
        <taxon>Bacillati</taxon>
        <taxon>Cyanobacteriota</taxon>
        <taxon>Cyanophyceae</taxon>
        <taxon>Acaryochloridales</taxon>
        <taxon>Acaryochloridaceae</taxon>
        <taxon>Acaryochloris</taxon>
        <taxon>Acaryochloris thomasi</taxon>
    </lineage>
</organism>
<keyword evidence="2" id="KW-0472">Membrane</keyword>
<feature type="domain" description="CHASE2" evidence="3">
    <location>
        <begin position="408"/>
        <end position="724"/>
    </location>
</feature>
<feature type="compositionally biased region" description="Pro residues" evidence="1">
    <location>
        <begin position="516"/>
        <end position="527"/>
    </location>
</feature>
<feature type="transmembrane region" description="Helical" evidence="2">
    <location>
        <begin position="735"/>
        <end position="755"/>
    </location>
</feature>
<dbReference type="Proteomes" id="UP000248857">
    <property type="component" value="Unassembled WGS sequence"/>
</dbReference>
<dbReference type="InterPro" id="IPR024983">
    <property type="entry name" value="CHAT_dom"/>
</dbReference>
<evidence type="ECO:0000256" key="2">
    <source>
        <dbReference type="SAM" id="Phobius"/>
    </source>
</evidence>
<gene>
    <name evidence="4" type="ORF">C1752_00224</name>
</gene>
<keyword evidence="2" id="KW-1133">Transmembrane helix</keyword>
<feature type="region of interest" description="Disordered" evidence="1">
    <location>
        <begin position="512"/>
        <end position="537"/>
    </location>
</feature>
<evidence type="ECO:0000259" key="3">
    <source>
        <dbReference type="SMART" id="SM01080"/>
    </source>
</evidence>
<dbReference type="Pfam" id="PF12770">
    <property type="entry name" value="CHAT"/>
    <property type="match status" value="1"/>
</dbReference>
<evidence type="ECO:0000313" key="5">
    <source>
        <dbReference type="Proteomes" id="UP000248857"/>
    </source>
</evidence>
<accession>A0A2W1JNS6</accession>
<reference evidence="4 5" key="1">
    <citation type="journal article" date="2018" name="Sci. Rep.">
        <title>A novel species of the marine cyanobacterium Acaryochloris with a unique pigment content and lifestyle.</title>
        <authorList>
            <person name="Partensky F."/>
            <person name="Six C."/>
            <person name="Ratin M."/>
            <person name="Garczarek L."/>
            <person name="Vaulot D."/>
            <person name="Probert I."/>
            <person name="Calteau A."/>
            <person name="Gourvil P."/>
            <person name="Marie D."/>
            <person name="Grebert T."/>
            <person name="Bouchier C."/>
            <person name="Le Panse S."/>
            <person name="Gachenot M."/>
            <person name="Rodriguez F."/>
            <person name="Garrido J.L."/>
        </authorList>
    </citation>
    <scope>NUCLEOTIDE SEQUENCE [LARGE SCALE GENOMIC DNA]</scope>
    <source>
        <strain evidence="4 5">RCC1774</strain>
    </source>
</reference>
<feature type="transmembrane region" description="Helical" evidence="2">
    <location>
        <begin position="711"/>
        <end position="729"/>
    </location>
</feature>
<dbReference type="SMART" id="SM01080">
    <property type="entry name" value="CHASE2"/>
    <property type="match status" value="1"/>
</dbReference>
<dbReference type="EMBL" id="PQWO01000001">
    <property type="protein sequence ID" value="PZD74998.1"/>
    <property type="molecule type" value="Genomic_DNA"/>
</dbReference>
<sequence length="797" mass="89002">MYQVILSFGKGTLAEGFANVNVQLFDPQQQPMMRDSCSLPAAPELMALYQLWQSQYQAHYQNLGWSTRIDIHEPTAVSSRFSRREFDLHCTQLPVLLNRWLRHESFVAIEQTLRTYLSFHHQIQLILETDDQDLKLLPWHSWQFVIDYAQADVALSLPRSRPPLQHFAPRKKSVKILAVLGSPVLGVHDRKIDVATDRAFIEQLAHVDATFLVEPSRAELTQSLWEQRWDILFFAGHSTRVDGQTALLLNHDPEQNSLTINEFHHALNHAVEQGLQLAIFNSCDSLGLAWTLAELNIPQTIAFRDAVPDPVAHAFLKHFLAAFAAGMPTPQAVRTAREQLQEFEQHCPCASWLPIICQNPTVLPLTWLDLQGHSSDLQLPPRVPAWIPVVASLLVTGGLILVRTLGVLQDLELEAFDQLMQWRPAEASDARFLVVAIDEADFQYQRQQGMRPEGHLADRALKQLLDKIQPYEPTIVGLDLYHDVEFEPELKPLVLNNSRFIAVCEIAQTEGSFTPGPNPSIPSPPGIPSERLGFTDLPEDPRKMIRRQLLYMDPVRVCDTDQSLSLRIARQYLTLSGGPIPRLTSNQVLHIGNVEFEPLSPDAGGYQLPAGEAEGYQVMLNYRRAQFPMVNLRDLLGGGLDAQLSSLIPGRIILIGVVKPDLDTHPTAFGTRQVNGEQPGVVIQAHMISQILSAVEQGRPLIWWWPQGVEYLWIGTWSLLGSLLVWRWSSTVVRIASLTVAVGVLIGSCMGVLLIGGWIPLVPAMMGLLISGGVVMVYTNVKVTHVGQPPTLGGRDA</sequence>
<proteinExistence type="predicted"/>
<dbReference type="RefSeq" id="WP_110984208.1">
    <property type="nucleotide sequence ID" value="NZ_CAWNWM010000001.1"/>
</dbReference>
<name>A0A2W1JNS6_9CYAN</name>
<evidence type="ECO:0000256" key="1">
    <source>
        <dbReference type="SAM" id="MobiDB-lite"/>
    </source>
</evidence>
<dbReference type="Pfam" id="PF05226">
    <property type="entry name" value="CHASE2"/>
    <property type="match status" value="1"/>
</dbReference>
<keyword evidence="2" id="KW-0812">Transmembrane</keyword>
<protein>
    <recommendedName>
        <fullName evidence="3">CHASE2 domain-containing protein</fullName>
    </recommendedName>
</protein>
<feature type="transmembrane region" description="Helical" evidence="2">
    <location>
        <begin position="762"/>
        <end position="781"/>
    </location>
</feature>